<reference evidence="8" key="1">
    <citation type="journal article" date="2002" name="Science">
        <title>The genome sequence of the malaria mosquito Anopheles gambiae.</title>
        <authorList>
            <person name="Holt R.A."/>
            <person name="Subramanian G.M."/>
            <person name="Halpern A."/>
            <person name="Sutton G.G."/>
            <person name="Charlab R."/>
            <person name="Nusskern D.R."/>
            <person name="Wincker P."/>
            <person name="Clark A.G."/>
            <person name="Ribeiro J.M."/>
            <person name="Wides R."/>
            <person name="Salzberg S.L."/>
            <person name="Loftus B."/>
            <person name="Yandell M."/>
            <person name="Majoros W.H."/>
            <person name="Rusch D.B."/>
            <person name="Lai Z."/>
            <person name="Kraft C.L."/>
            <person name="Abril J.F."/>
            <person name="Anthouard V."/>
            <person name="Arensburger P."/>
            <person name="Atkinson P.W."/>
            <person name="Baden H."/>
            <person name="de Berardinis V."/>
            <person name="Baldwin D."/>
            <person name="Benes V."/>
            <person name="Biedler J."/>
            <person name="Blass C."/>
            <person name="Bolanos R."/>
            <person name="Boscus D."/>
            <person name="Barnstead M."/>
            <person name="Cai S."/>
            <person name="Center A."/>
            <person name="Chaturverdi K."/>
            <person name="Christophides G.K."/>
            <person name="Chrystal M.A."/>
            <person name="Clamp M."/>
            <person name="Cravchik A."/>
            <person name="Curwen V."/>
            <person name="Dana A."/>
            <person name="Delcher A."/>
            <person name="Dew I."/>
            <person name="Evans C.A."/>
            <person name="Flanigan M."/>
            <person name="Grundschober-Freimoser A."/>
            <person name="Friedli L."/>
            <person name="Gu Z."/>
            <person name="Guan P."/>
            <person name="Guigo R."/>
            <person name="Hillenmeyer M.E."/>
            <person name="Hladun S.L."/>
            <person name="Hogan J.R."/>
            <person name="Hong Y.S."/>
            <person name="Hoover J."/>
            <person name="Jaillon O."/>
            <person name="Ke Z."/>
            <person name="Kodira C."/>
            <person name="Kokoza E."/>
            <person name="Koutsos A."/>
            <person name="Letunic I."/>
            <person name="Levitsky A."/>
            <person name="Liang Y."/>
            <person name="Lin J.J."/>
            <person name="Lobo N.F."/>
            <person name="Lopez J.R."/>
            <person name="Malek J.A."/>
            <person name="McIntosh T.C."/>
            <person name="Meister S."/>
            <person name="Miller J."/>
            <person name="Mobarry C."/>
            <person name="Mongin E."/>
            <person name="Murphy S.D."/>
            <person name="O'Brochta D.A."/>
            <person name="Pfannkoch C."/>
            <person name="Qi R."/>
            <person name="Regier M.A."/>
            <person name="Remington K."/>
            <person name="Shao H."/>
            <person name="Sharakhova M.V."/>
            <person name="Sitter C.D."/>
            <person name="Shetty J."/>
            <person name="Smith T.J."/>
            <person name="Strong R."/>
            <person name="Sun J."/>
            <person name="Thomasova D."/>
            <person name="Ton L.Q."/>
            <person name="Topalis P."/>
            <person name="Tu Z."/>
            <person name="Unger M.F."/>
            <person name="Walenz B."/>
            <person name="Wang A."/>
            <person name="Wang J."/>
            <person name="Wang M."/>
            <person name="Wang X."/>
            <person name="Woodford K.J."/>
            <person name="Wortman J.R."/>
            <person name="Wu M."/>
            <person name="Yao A."/>
            <person name="Zdobnov E.M."/>
            <person name="Zhang H."/>
            <person name="Zhao Q."/>
            <person name="Zhao S."/>
            <person name="Zhu S.C."/>
            <person name="Zhimulev I."/>
            <person name="Coluzzi M."/>
            <person name="della Torre A."/>
            <person name="Roth C.W."/>
            <person name="Louis C."/>
            <person name="Kalush F."/>
            <person name="Mural R.J."/>
            <person name="Myers E.W."/>
            <person name="Adams M.D."/>
            <person name="Smith H.O."/>
            <person name="Broder S."/>
            <person name="Gardner M.J."/>
            <person name="Fraser C.M."/>
            <person name="Birney E."/>
            <person name="Bork P."/>
            <person name="Brey P.T."/>
            <person name="Venter J.C."/>
            <person name="Weissenbach J."/>
            <person name="Kafatos F.C."/>
            <person name="Collins F.H."/>
            <person name="Hoffman S.L."/>
        </authorList>
    </citation>
    <scope>NUCLEOTIDE SEQUENCE [LARGE SCALE GENOMIC DNA]</scope>
    <source>
        <strain evidence="8">PEST</strain>
    </source>
</reference>
<dbReference type="EMBL" id="AAAB01008964">
    <property type="protein sequence ID" value="EDO63561.1"/>
    <property type="molecule type" value="Genomic_DNA"/>
</dbReference>
<feature type="region of interest" description="Disordered" evidence="6">
    <location>
        <begin position="243"/>
        <end position="296"/>
    </location>
</feature>
<evidence type="ECO:0000256" key="3">
    <source>
        <dbReference type="ARBA" id="ARBA00023163"/>
    </source>
</evidence>
<evidence type="ECO:0000256" key="4">
    <source>
        <dbReference type="ARBA" id="ARBA00023242"/>
    </source>
</evidence>
<comment type="subcellular location">
    <subcellularLocation>
        <location evidence="1">Nucleus</location>
    </subcellularLocation>
</comment>
<dbReference type="GO" id="GO:0003700">
    <property type="term" value="F:DNA-binding transcription factor activity"/>
    <property type="evidence" value="ECO:0007669"/>
    <property type="project" value="InterPro"/>
</dbReference>
<dbReference type="CDD" id="cd14686">
    <property type="entry name" value="bZIP"/>
    <property type="match status" value="1"/>
</dbReference>
<sequence length="351" mass="38395">MEAKQDHSAAPVKELLQCTIDGCQQIYPSEGYCSVHTKKHDLSLNLQMPQKGAGGGLFADQTPTPTRLIGKCEEVGLFEDLQKVNPFDETFRRAVESGASSVSSLTDDKSPPTFPLIPLTTAPFLRAVEGETLHTPHIFPTRASRASPRGKQQQEQATTTTTTTNITTSSLPSTSSTAISQAPKKTPVKRKTPAPVVDILPKPAPPIDIASIPVIIIPSDPSDPTLPAEGTVLVKEKLKEHLAKVRETGPVPKASAPVSKRQKRTEEKPVTASKTEAKSNDGTGSPGEQENIKQKRWKEAAKRYRVRVKKSQDQLLQRNIDLEEENLRLRTQLTELRTAHRSCNVTRAQNA</sequence>
<keyword evidence="2" id="KW-0805">Transcription regulation</keyword>
<dbReference type="GO" id="GO:0005634">
    <property type="term" value="C:nucleus"/>
    <property type="evidence" value="ECO:0007669"/>
    <property type="project" value="UniProtKB-SubCell"/>
</dbReference>
<reference evidence="8" key="5">
    <citation type="submission" date="2011-05" db="EMBL/GenBank/DDBJ databases">
        <authorList>
            <consortium name="VectorBase"/>
        </authorList>
    </citation>
    <scope>NUCLEOTIDE SEQUENCE</scope>
    <source>
        <strain evidence="8">PEST</strain>
    </source>
</reference>
<evidence type="ECO:0000256" key="6">
    <source>
        <dbReference type="SAM" id="MobiDB-lite"/>
    </source>
</evidence>
<feature type="compositionally biased region" description="Basic and acidic residues" evidence="6">
    <location>
        <begin position="264"/>
        <end position="279"/>
    </location>
</feature>
<evidence type="ECO:0000256" key="1">
    <source>
        <dbReference type="ARBA" id="ARBA00004123"/>
    </source>
</evidence>
<organism evidence="8">
    <name type="scientific">Anopheles gambiae</name>
    <name type="common">African malaria mosquito</name>
    <dbReference type="NCBI Taxonomy" id="7165"/>
    <lineage>
        <taxon>Eukaryota</taxon>
        <taxon>Metazoa</taxon>
        <taxon>Ecdysozoa</taxon>
        <taxon>Arthropoda</taxon>
        <taxon>Hexapoda</taxon>
        <taxon>Insecta</taxon>
        <taxon>Pterygota</taxon>
        <taxon>Neoptera</taxon>
        <taxon>Endopterygota</taxon>
        <taxon>Diptera</taxon>
        <taxon>Nematocera</taxon>
        <taxon>Culicoidea</taxon>
        <taxon>Culicidae</taxon>
        <taxon>Anophelinae</taxon>
        <taxon>Anopheles</taxon>
    </lineage>
</organism>
<feature type="coiled-coil region" evidence="5">
    <location>
        <begin position="312"/>
        <end position="339"/>
    </location>
</feature>
<evidence type="ECO:0000313" key="8">
    <source>
        <dbReference type="EMBL" id="EDO63561.1"/>
    </source>
</evidence>
<dbReference type="InterPro" id="IPR051027">
    <property type="entry name" value="bZIP_transcription_factors"/>
</dbReference>
<reference evidence="8" key="2">
    <citation type="submission" date="2002-03" db="EMBL/GenBank/DDBJ databases">
        <authorList>
            <consortium name="The Anopheles Genome Sequencing Consortium"/>
        </authorList>
    </citation>
    <scope>NUCLEOTIDE SEQUENCE</scope>
    <source>
        <strain evidence="8">PEST</strain>
    </source>
</reference>
<dbReference type="PANTHER" id="PTHR19304">
    <property type="entry name" value="CYCLIC-AMP RESPONSE ELEMENT BINDING PROTEIN"/>
    <property type="match status" value="1"/>
</dbReference>
<dbReference type="VEuPathDB" id="VectorBase:AGAMI1_000944"/>
<keyword evidence="5" id="KW-0175">Coiled coil</keyword>
<dbReference type="STRING" id="7165.A7UUL4"/>
<dbReference type="AlphaFoldDB" id="A7UUL4"/>
<evidence type="ECO:0000256" key="2">
    <source>
        <dbReference type="ARBA" id="ARBA00023015"/>
    </source>
</evidence>
<dbReference type="VEuPathDB" id="VectorBase:AGAP008416"/>
<dbReference type="PaxDb" id="7165-AGAP008416-PA"/>
<dbReference type="InterPro" id="IPR004827">
    <property type="entry name" value="bZIP"/>
</dbReference>
<evidence type="ECO:0000256" key="5">
    <source>
        <dbReference type="SAM" id="Coils"/>
    </source>
</evidence>
<accession>A7UUL4</accession>
<feature type="domain" description="BZIP" evidence="7">
    <location>
        <begin position="290"/>
        <end position="338"/>
    </location>
</feature>
<keyword evidence="4" id="KW-0539">Nucleus</keyword>
<feature type="region of interest" description="Disordered" evidence="6">
    <location>
        <begin position="139"/>
        <end position="199"/>
    </location>
</feature>
<evidence type="ECO:0000259" key="7">
    <source>
        <dbReference type="Pfam" id="PF07716"/>
    </source>
</evidence>
<gene>
    <name evidence="8" type="ORF">AgaP_AGAP008416</name>
</gene>
<proteinExistence type="predicted"/>
<dbReference type="Pfam" id="PF07716">
    <property type="entry name" value="bZIP_2"/>
    <property type="match status" value="1"/>
</dbReference>
<dbReference type="PhylomeDB" id="A7UUL4"/>
<name>A7UUL4_ANOGA</name>
<reference evidence="8" key="3">
    <citation type="journal article" date="2004" name="Trends Parasitol.">
        <title>The Anopheles gambiae genome: an update.</title>
        <authorList>
            <person name="Mongin E."/>
            <person name="Louis C."/>
            <person name="Holt R.A."/>
            <person name="Birney E."/>
            <person name="Collins F.H."/>
        </authorList>
    </citation>
    <scope>NUCLEOTIDE SEQUENCE</scope>
    <source>
        <strain evidence="8">PEST</strain>
    </source>
</reference>
<dbReference type="eggNOG" id="KOG1414">
    <property type="taxonomic scope" value="Eukaryota"/>
</dbReference>
<feature type="non-terminal residue" evidence="8">
    <location>
        <position position="351"/>
    </location>
</feature>
<reference evidence="8" key="4">
    <citation type="journal article" date="2007" name="Genome Biol.">
        <title>Update of the Anopheles gambiae PEST genome assembly.</title>
        <authorList>
            <person name="Sharakhova M.V."/>
            <person name="Hammond M.P."/>
            <person name="Lobo N.F."/>
            <person name="Krzywinski J."/>
            <person name="Unger M.F."/>
            <person name="Hillenmeyer M.E."/>
            <person name="Bruggner R.V."/>
            <person name="Birney E."/>
            <person name="Collins F.H."/>
        </authorList>
    </citation>
    <scope>NUCLEOTIDE SEQUENCE</scope>
    <source>
        <strain evidence="8">PEST</strain>
    </source>
</reference>
<dbReference type="HOGENOM" id="CLU_642854_0_0_1"/>
<protein>
    <submittedName>
        <fullName evidence="8">AGAP008416-PA</fullName>
    </submittedName>
</protein>
<keyword evidence="3" id="KW-0804">Transcription</keyword>
<feature type="compositionally biased region" description="Low complexity" evidence="6">
    <location>
        <begin position="158"/>
        <end position="177"/>
    </location>
</feature>
<comment type="caution">
    <text evidence="8">The sequence shown here is derived from an EMBL/GenBank/DDBJ whole genome shotgun (WGS) entry which is preliminary data.</text>
</comment>